<organism evidence="3 4">
    <name type="scientific">Streptomyces finlayi</name>
    <dbReference type="NCBI Taxonomy" id="67296"/>
    <lineage>
        <taxon>Bacteria</taxon>
        <taxon>Bacillati</taxon>
        <taxon>Actinomycetota</taxon>
        <taxon>Actinomycetes</taxon>
        <taxon>Kitasatosporales</taxon>
        <taxon>Streptomycetaceae</taxon>
        <taxon>Streptomyces</taxon>
    </lineage>
</organism>
<comment type="caution">
    <text evidence="3">The sequence shown here is derived from an EMBL/GenBank/DDBJ whole genome shotgun (WGS) entry which is preliminary data.</text>
</comment>
<dbReference type="EMBL" id="BMVC01000017">
    <property type="protein sequence ID" value="GHD11797.1"/>
    <property type="molecule type" value="Genomic_DNA"/>
</dbReference>
<dbReference type="AlphaFoldDB" id="A0A918X4N5"/>
<evidence type="ECO:0000313" key="4">
    <source>
        <dbReference type="Proteomes" id="UP000638353"/>
    </source>
</evidence>
<evidence type="ECO:0000259" key="2">
    <source>
        <dbReference type="Pfam" id="PF00583"/>
    </source>
</evidence>
<dbReference type="InterPro" id="IPR000182">
    <property type="entry name" value="GNAT_dom"/>
</dbReference>
<sequence length="211" mass="23804">MAAVAEVFFRRLSRWQADQQRESIADLYEKTYREADPPPRPSSTGTRISYDKRTREAAPTQAFHDRTAFLDRFAADVQRPGFDMLIASSATVLVGCIYGYLPDRQGSWWYGRHDIAPAALGQLADSGRIFNVAELMVAPSHRRRGVAEELQDRLLVRVDAELVTTLIEPTNTVAKAAYESWNWHPTDTLPAANGRPALEVWSRPARPRAQH</sequence>
<proteinExistence type="predicted"/>
<feature type="region of interest" description="Disordered" evidence="1">
    <location>
        <begin position="31"/>
        <end position="56"/>
    </location>
</feature>
<dbReference type="Gene3D" id="3.40.630.30">
    <property type="match status" value="1"/>
</dbReference>
<dbReference type="Pfam" id="PF00583">
    <property type="entry name" value="Acetyltransf_1"/>
    <property type="match status" value="1"/>
</dbReference>
<evidence type="ECO:0000256" key="1">
    <source>
        <dbReference type="SAM" id="MobiDB-lite"/>
    </source>
</evidence>
<evidence type="ECO:0000313" key="3">
    <source>
        <dbReference type="EMBL" id="GHD11797.1"/>
    </source>
</evidence>
<dbReference type="GO" id="GO:0016747">
    <property type="term" value="F:acyltransferase activity, transferring groups other than amino-acyl groups"/>
    <property type="evidence" value="ECO:0007669"/>
    <property type="project" value="InterPro"/>
</dbReference>
<dbReference type="SUPFAM" id="SSF55729">
    <property type="entry name" value="Acyl-CoA N-acyltransferases (Nat)"/>
    <property type="match status" value="1"/>
</dbReference>
<dbReference type="RefSeq" id="WP_189826901.1">
    <property type="nucleotide sequence ID" value="NZ_BMVC01000017.1"/>
</dbReference>
<dbReference type="InterPro" id="IPR016181">
    <property type="entry name" value="Acyl_CoA_acyltransferase"/>
</dbReference>
<reference evidence="3" key="2">
    <citation type="submission" date="2020-09" db="EMBL/GenBank/DDBJ databases">
        <authorList>
            <person name="Sun Q."/>
            <person name="Ohkuma M."/>
        </authorList>
    </citation>
    <scope>NUCLEOTIDE SEQUENCE</scope>
    <source>
        <strain evidence="3">JCM 4637</strain>
    </source>
</reference>
<gene>
    <name evidence="3" type="ORF">GCM10010334_68260</name>
</gene>
<feature type="domain" description="N-acetyltransferase" evidence="2">
    <location>
        <begin position="70"/>
        <end position="179"/>
    </location>
</feature>
<reference evidence="3" key="1">
    <citation type="journal article" date="2014" name="Int. J. Syst. Evol. Microbiol.">
        <title>Complete genome sequence of Corynebacterium casei LMG S-19264T (=DSM 44701T), isolated from a smear-ripened cheese.</title>
        <authorList>
            <consortium name="US DOE Joint Genome Institute (JGI-PGF)"/>
            <person name="Walter F."/>
            <person name="Albersmeier A."/>
            <person name="Kalinowski J."/>
            <person name="Ruckert C."/>
        </authorList>
    </citation>
    <scope>NUCLEOTIDE SEQUENCE</scope>
    <source>
        <strain evidence="3">JCM 4637</strain>
    </source>
</reference>
<accession>A0A918X4N5</accession>
<dbReference type="Proteomes" id="UP000638353">
    <property type="component" value="Unassembled WGS sequence"/>
</dbReference>
<name>A0A918X4N5_9ACTN</name>
<protein>
    <recommendedName>
        <fullName evidence="2">N-acetyltransferase domain-containing protein</fullName>
    </recommendedName>
</protein>